<dbReference type="Gene3D" id="2.170.270.10">
    <property type="entry name" value="SET domain"/>
    <property type="match status" value="1"/>
</dbReference>
<name>A0A6A4IBW5_9AGAR</name>
<evidence type="ECO:0008006" key="3">
    <source>
        <dbReference type="Google" id="ProtNLM"/>
    </source>
</evidence>
<dbReference type="OrthoDB" id="5945798at2759"/>
<dbReference type="AlphaFoldDB" id="A0A6A4IBW5"/>
<keyword evidence="2" id="KW-1185">Reference proteome</keyword>
<dbReference type="Proteomes" id="UP000799118">
    <property type="component" value="Unassembled WGS sequence"/>
</dbReference>
<dbReference type="SUPFAM" id="SSF82199">
    <property type="entry name" value="SET domain"/>
    <property type="match status" value="1"/>
</dbReference>
<reference evidence="1" key="1">
    <citation type="journal article" date="2019" name="Environ. Microbiol.">
        <title>Fungal ecological strategies reflected in gene transcription - a case study of two litter decomposers.</title>
        <authorList>
            <person name="Barbi F."/>
            <person name="Kohler A."/>
            <person name="Barry K."/>
            <person name="Baskaran P."/>
            <person name="Daum C."/>
            <person name="Fauchery L."/>
            <person name="Ihrmark K."/>
            <person name="Kuo A."/>
            <person name="LaButti K."/>
            <person name="Lipzen A."/>
            <person name="Morin E."/>
            <person name="Grigoriev I.V."/>
            <person name="Henrissat B."/>
            <person name="Lindahl B."/>
            <person name="Martin F."/>
        </authorList>
    </citation>
    <scope>NUCLEOTIDE SEQUENCE</scope>
    <source>
        <strain evidence="1">JB14</strain>
    </source>
</reference>
<proteinExistence type="predicted"/>
<evidence type="ECO:0000313" key="2">
    <source>
        <dbReference type="Proteomes" id="UP000799118"/>
    </source>
</evidence>
<organism evidence="1 2">
    <name type="scientific">Gymnopus androsaceus JB14</name>
    <dbReference type="NCBI Taxonomy" id="1447944"/>
    <lineage>
        <taxon>Eukaryota</taxon>
        <taxon>Fungi</taxon>
        <taxon>Dikarya</taxon>
        <taxon>Basidiomycota</taxon>
        <taxon>Agaricomycotina</taxon>
        <taxon>Agaricomycetes</taxon>
        <taxon>Agaricomycetidae</taxon>
        <taxon>Agaricales</taxon>
        <taxon>Marasmiineae</taxon>
        <taxon>Omphalotaceae</taxon>
        <taxon>Gymnopus</taxon>
    </lineage>
</organism>
<accession>A0A6A4IBW5</accession>
<dbReference type="InterPro" id="IPR046341">
    <property type="entry name" value="SET_dom_sf"/>
</dbReference>
<dbReference type="EMBL" id="ML769395">
    <property type="protein sequence ID" value="KAE9407490.1"/>
    <property type="molecule type" value="Genomic_DNA"/>
</dbReference>
<gene>
    <name evidence="1" type="ORF">BT96DRAFT_914500</name>
</gene>
<sequence length="146" mass="16146">MTTLRARISLSISALSPENFGLPASTDIEVGEEITILTIAYIDIPTQRSIRQASLKARYFLDCDCKTCTSDSAGASHACPHNSTDLSRLNKNPVGLSPSVAELEAAFQAKLRAFRSWGNHDCRRIGTYVEHRKCSIHFFGFGLRQK</sequence>
<protein>
    <recommendedName>
        <fullName evidence="3">SET domain-containing protein</fullName>
    </recommendedName>
</protein>
<evidence type="ECO:0000313" key="1">
    <source>
        <dbReference type="EMBL" id="KAE9407490.1"/>
    </source>
</evidence>